<feature type="transmembrane region" description="Helical" evidence="8">
    <location>
        <begin position="6"/>
        <end position="26"/>
    </location>
</feature>
<name>A0A4Y7THY3_COPMI</name>
<evidence type="ECO:0000256" key="7">
    <source>
        <dbReference type="RuleBase" id="RU000461"/>
    </source>
</evidence>
<dbReference type="GO" id="GO:0004497">
    <property type="term" value="F:monooxygenase activity"/>
    <property type="evidence" value="ECO:0007669"/>
    <property type="project" value="UniProtKB-KW"/>
</dbReference>
<keyword evidence="5 6" id="KW-0408">Iron</keyword>
<evidence type="ECO:0000313" key="9">
    <source>
        <dbReference type="EMBL" id="TEB33109.1"/>
    </source>
</evidence>
<dbReference type="EMBL" id="QPFP01000013">
    <property type="protein sequence ID" value="TEB33109.1"/>
    <property type="molecule type" value="Genomic_DNA"/>
</dbReference>
<dbReference type="Gene3D" id="1.10.630.10">
    <property type="entry name" value="Cytochrome P450"/>
    <property type="match status" value="1"/>
</dbReference>
<keyword evidence="7" id="KW-0503">Monooxygenase</keyword>
<accession>A0A4Y7THY3</accession>
<keyword evidence="4 7" id="KW-0560">Oxidoreductase</keyword>
<dbReference type="InterPro" id="IPR001128">
    <property type="entry name" value="Cyt_P450"/>
</dbReference>
<dbReference type="SUPFAM" id="SSF48264">
    <property type="entry name" value="Cytochrome P450"/>
    <property type="match status" value="1"/>
</dbReference>
<evidence type="ECO:0000256" key="1">
    <source>
        <dbReference type="ARBA" id="ARBA00001971"/>
    </source>
</evidence>
<dbReference type="PANTHER" id="PTHR46206">
    <property type="entry name" value="CYTOCHROME P450"/>
    <property type="match status" value="1"/>
</dbReference>
<proteinExistence type="inferred from homology"/>
<keyword evidence="3 6" id="KW-0479">Metal-binding</keyword>
<gene>
    <name evidence="9" type="ORF">FA13DRAFT_1730850</name>
</gene>
<keyword evidence="8" id="KW-0472">Membrane</keyword>
<dbReference type="OrthoDB" id="1844152at2759"/>
<comment type="similarity">
    <text evidence="2 7">Belongs to the cytochrome P450 family.</text>
</comment>
<dbReference type="GO" id="GO:0020037">
    <property type="term" value="F:heme binding"/>
    <property type="evidence" value="ECO:0007669"/>
    <property type="project" value="InterPro"/>
</dbReference>
<organism evidence="9 10">
    <name type="scientific">Coprinellus micaceus</name>
    <name type="common">Glistening ink-cap mushroom</name>
    <name type="synonym">Coprinus micaceus</name>
    <dbReference type="NCBI Taxonomy" id="71717"/>
    <lineage>
        <taxon>Eukaryota</taxon>
        <taxon>Fungi</taxon>
        <taxon>Dikarya</taxon>
        <taxon>Basidiomycota</taxon>
        <taxon>Agaricomycotina</taxon>
        <taxon>Agaricomycetes</taxon>
        <taxon>Agaricomycetidae</taxon>
        <taxon>Agaricales</taxon>
        <taxon>Agaricineae</taxon>
        <taxon>Psathyrellaceae</taxon>
        <taxon>Coprinellus</taxon>
    </lineage>
</organism>
<evidence type="ECO:0000256" key="3">
    <source>
        <dbReference type="ARBA" id="ARBA00022723"/>
    </source>
</evidence>
<protein>
    <submittedName>
        <fullName evidence="9">Cytochrome P450</fullName>
    </submittedName>
</protein>
<evidence type="ECO:0000256" key="8">
    <source>
        <dbReference type="SAM" id="Phobius"/>
    </source>
</evidence>
<dbReference type="Proteomes" id="UP000298030">
    <property type="component" value="Unassembled WGS sequence"/>
</dbReference>
<sequence length="502" mass="57363">MTDIPMALPLYATLLMGGLYAVAYRLGETRRLQHIPAIGQSGMILSYWSALQFQFNGPRLLDKGFRNLRPGVKFVRVPGFIRWSVVAVGPETVQEFTRAPDKLLSVPEAFEEFMQASYTLHQEEIGDKIQLPILKNTIPRAMEGLFPALYDETKIVIEDTFKDSESGNREWQSFVVVHEIMHAIARISNRIFVGLPLCRAPDYVKLNISFANEVVFLSYILVLVPRFIRPLLNRLISPIPQRIKQAQAFLQPLIDSRRGIGHEYEKWNDYLTWLMEVAEAHNKADRDVVLRMLSTNFASIHTTSVTVTQILFTLLSHPQYIDPLRAEIDQEVANKGWTKDALEEMRFLESSMKESQRLHVVGSILLHRMVMEDCTIAETFLPKGTMLAANLLHAHASPEAWGNDAGSFDPYRFLRLEEENGKRFGIVTTTPNILNFGHGRHACPGRFFAAQQMKLILAYLLVKFDMKIDTPGGRRPKDFWFGLACMPDPRSRILIRRRTGYT</sequence>
<comment type="cofactor">
    <cofactor evidence="1 6">
        <name>heme</name>
        <dbReference type="ChEBI" id="CHEBI:30413"/>
    </cofactor>
</comment>
<keyword evidence="6 7" id="KW-0349">Heme</keyword>
<dbReference type="STRING" id="71717.A0A4Y7THY3"/>
<keyword evidence="8" id="KW-0812">Transmembrane</keyword>
<evidence type="ECO:0000313" key="10">
    <source>
        <dbReference type="Proteomes" id="UP000298030"/>
    </source>
</evidence>
<evidence type="ECO:0000256" key="2">
    <source>
        <dbReference type="ARBA" id="ARBA00010617"/>
    </source>
</evidence>
<evidence type="ECO:0000256" key="6">
    <source>
        <dbReference type="PIRSR" id="PIRSR602401-1"/>
    </source>
</evidence>
<dbReference type="CDD" id="cd11041">
    <property type="entry name" value="CYP503A1-like"/>
    <property type="match status" value="1"/>
</dbReference>
<evidence type="ECO:0000256" key="4">
    <source>
        <dbReference type="ARBA" id="ARBA00023002"/>
    </source>
</evidence>
<dbReference type="InterPro" id="IPR017972">
    <property type="entry name" value="Cyt_P450_CS"/>
</dbReference>
<dbReference type="InterPro" id="IPR002401">
    <property type="entry name" value="Cyt_P450_E_grp-I"/>
</dbReference>
<dbReference type="Pfam" id="PF00067">
    <property type="entry name" value="p450"/>
    <property type="match status" value="1"/>
</dbReference>
<dbReference type="InterPro" id="IPR036396">
    <property type="entry name" value="Cyt_P450_sf"/>
</dbReference>
<dbReference type="GO" id="GO:0005506">
    <property type="term" value="F:iron ion binding"/>
    <property type="evidence" value="ECO:0007669"/>
    <property type="project" value="InterPro"/>
</dbReference>
<evidence type="ECO:0000256" key="5">
    <source>
        <dbReference type="ARBA" id="ARBA00023004"/>
    </source>
</evidence>
<feature type="binding site" description="axial binding residue" evidence="6">
    <location>
        <position position="443"/>
    </location>
    <ligand>
        <name>heme</name>
        <dbReference type="ChEBI" id="CHEBI:30413"/>
    </ligand>
    <ligandPart>
        <name>Fe</name>
        <dbReference type="ChEBI" id="CHEBI:18248"/>
    </ligandPart>
</feature>
<dbReference type="PROSITE" id="PS00086">
    <property type="entry name" value="CYTOCHROME_P450"/>
    <property type="match status" value="1"/>
</dbReference>
<comment type="caution">
    <text evidence="9">The sequence shown here is derived from an EMBL/GenBank/DDBJ whole genome shotgun (WGS) entry which is preliminary data.</text>
</comment>
<keyword evidence="10" id="KW-1185">Reference proteome</keyword>
<reference evidence="9 10" key="1">
    <citation type="journal article" date="2019" name="Nat. Ecol. Evol.">
        <title>Megaphylogeny resolves global patterns of mushroom evolution.</title>
        <authorList>
            <person name="Varga T."/>
            <person name="Krizsan K."/>
            <person name="Foldi C."/>
            <person name="Dima B."/>
            <person name="Sanchez-Garcia M."/>
            <person name="Sanchez-Ramirez S."/>
            <person name="Szollosi G.J."/>
            <person name="Szarkandi J.G."/>
            <person name="Papp V."/>
            <person name="Albert L."/>
            <person name="Andreopoulos W."/>
            <person name="Angelini C."/>
            <person name="Antonin V."/>
            <person name="Barry K.W."/>
            <person name="Bougher N.L."/>
            <person name="Buchanan P."/>
            <person name="Buyck B."/>
            <person name="Bense V."/>
            <person name="Catcheside P."/>
            <person name="Chovatia M."/>
            <person name="Cooper J."/>
            <person name="Damon W."/>
            <person name="Desjardin D."/>
            <person name="Finy P."/>
            <person name="Geml J."/>
            <person name="Haridas S."/>
            <person name="Hughes K."/>
            <person name="Justo A."/>
            <person name="Karasinski D."/>
            <person name="Kautmanova I."/>
            <person name="Kiss B."/>
            <person name="Kocsube S."/>
            <person name="Kotiranta H."/>
            <person name="LaButti K.M."/>
            <person name="Lechner B.E."/>
            <person name="Liimatainen K."/>
            <person name="Lipzen A."/>
            <person name="Lukacs Z."/>
            <person name="Mihaltcheva S."/>
            <person name="Morgado L.N."/>
            <person name="Niskanen T."/>
            <person name="Noordeloos M.E."/>
            <person name="Ohm R.A."/>
            <person name="Ortiz-Santana B."/>
            <person name="Ovrebo C."/>
            <person name="Racz N."/>
            <person name="Riley R."/>
            <person name="Savchenko A."/>
            <person name="Shiryaev A."/>
            <person name="Soop K."/>
            <person name="Spirin V."/>
            <person name="Szebenyi C."/>
            <person name="Tomsovsky M."/>
            <person name="Tulloss R.E."/>
            <person name="Uehling J."/>
            <person name="Grigoriev I.V."/>
            <person name="Vagvolgyi C."/>
            <person name="Papp T."/>
            <person name="Martin F.M."/>
            <person name="Miettinen O."/>
            <person name="Hibbett D.S."/>
            <person name="Nagy L.G."/>
        </authorList>
    </citation>
    <scope>NUCLEOTIDE SEQUENCE [LARGE SCALE GENOMIC DNA]</scope>
    <source>
        <strain evidence="9 10">FP101781</strain>
    </source>
</reference>
<dbReference type="PRINTS" id="PR00463">
    <property type="entry name" value="EP450I"/>
</dbReference>
<keyword evidence="8" id="KW-1133">Transmembrane helix</keyword>
<dbReference type="GO" id="GO:0016705">
    <property type="term" value="F:oxidoreductase activity, acting on paired donors, with incorporation or reduction of molecular oxygen"/>
    <property type="evidence" value="ECO:0007669"/>
    <property type="project" value="InterPro"/>
</dbReference>
<dbReference type="AlphaFoldDB" id="A0A4Y7THY3"/>